<evidence type="ECO:0000313" key="1">
    <source>
        <dbReference type="EMBL" id="PTB44950.1"/>
    </source>
</evidence>
<keyword evidence="2" id="KW-1185">Reference proteome</keyword>
<gene>
    <name evidence="1" type="ORF">M441DRAFT_302576</name>
</gene>
<name>A0A2T3ZJH0_TRIA4</name>
<protein>
    <submittedName>
        <fullName evidence="1">Uncharacterized protein</fullName>
    </submittedName>
</protein>
<reference evidence="1 2" key="1">
    <citation type="submission" date="2016-07" db="EMBL/GenBank/DDBJ databases">
        <title>Multiple horizontal gene transfer events from other fungi enriched the ability of initially mycotrophic Trichoderma (Ascomycota) to feed on dead plant biomass.</title>
        <authorList>
            <consortium name="DOE Joint Genome Institute"/>
            <person name="Aerts A."/>
            <person name="Atanasova L."/>
            <person name="Chenthamara K."/>
            <person name="Zhang J."/>
            <person name="Grujic M."/>
            <person name="Henrissat B."/>
            <person name="Kuo A."/>
            <person name="Salamov A."/>
            <person name="Lipzen A."/>
            <person name="Labutti K."/>
            <person name="Barry K."/>
            <person name="Miao Y."/>
            <person name="Rahimi M.J."/>
            <person name="Shen Q."/>
            <person name="Grigoriev I.V."/>
            <person name="Kubicek C.P."/>
            <person name="Druzhinina I.S."/>
        </authorList>
    </citation>
    <scope>NUCLEOTIDE SEQUENCE [LARGE SCALE GENOMIC DNA]</scope>
    <source>
        <strain evidence="1 2">CBS 433.97</strain>
    </source>
</reference>
<dbReference type="Proteomes" id="UP000240493">
    <property type="component" value="Unassembled WGS sequence"/>
</dbReference>
<dbReference type="AlphaFoldDB" id="A0A2T3ZJH0"/>
<dbReference type="EMBL" id="KZ679257">
    <property type="protein sequence ID" value="PTB44950.1"/>
    <property type="molecule type" value="Genomic_DNA"/>
</dbReference>
<proteinExistence type="predicted"/>
<organism evidence="1 2">
    <name type="scientific">Trichoderma asperellum (strain ATCC 204424 / CBS 433.97 / NBRC 101777)</name>
    <dbReference type="NCBI Taxonomy" id="1042311"/>
    <lineage>
        <taxon>Eukaryota</taxon>
        <taxon>Fungi</taxon>
        <taxon>Dikarya</taxon>
        <taxon>Ascomycota</taxon>
        <taxon>Pezizomycotina</taxon>
        <taxon>Sordariomycetes</taxon>
        <taxon>Hypocreomycetidae</taxon>
        <taxon>Hypocreales</taxon>
        <taxon>Hypocreaceae</taxon>
        <taxon>Trichoderma</taxon>
    </lineage>
</organism>
<sequence>MYHRFPLLAAQSESLLCFSITVPTQQECVHDSKPHQQQALTAELCPTGLHILPAINRSQAYALSRAIPWLLPPCPGSWILCAYFGAMQRANYWGLIPWADVAHTM</sequence>
<evidence type="ECO:0000313" key="2">
    <source>
        <dbReference type="Proteomes" id="UP000240493"/>
    </source>
</evidence>
<accession>A0A2T3ZJH0</accession>